<dbReference type="GO" id="GO:0004519">
    <property type="term" value="F:endonuclease activity"/>
    <property type="evidence" value="ECO:0007669"/>
    <property type="project" value="UniProtKB-KW"/>
</dbReference>
<protein>
    <submittedName>
        <fullName evidence="1">LlaJI family restriction endonuclease</fullName>
    </submittedName>
</protein>
<accession>A0A6M3Z828</accession>
<keyword evidence="1" id="KW-0378">Hydrolase</keyword>
<dbReference type="KEGG" id="bsu:BSU06110"/>
<keyword evidence="1" id="KW-0255">Endonuclease</keyword>
<organism evidence="1">
    <name type="scientific">Bacillus subtilis (strain 168)</name>
    <dbReference type="NCBI Taxonomy" id="224308"/>
    <lineage>
        <taxon>Bacteria</taxon>
        <taxon>Bacillati</taxon>
        <taxon>Bacillota</taxon>
        <taxon>Bacilli</taxon>
        <taxon>Bacillales</taxon>
        <taxon>Bacillaceae</taxon>
        <taxon>Bacillus</taxon>
    </lineage>
</organism>
<proteinExistence type="predicted"/>
<dbReference type="Pfam" id="PF09563">
    <property type="entry name" value="RE_LlaJI"/>
    <property type="match status" value="1"/>
</dbReference>
<dbReference type="RefSeq" id="WP_003234050.1">
    <property type="nucleotide sequence ID" value="NC_000964.3"/>
</dbReference>
<evidence type="ECO:0000313" key="1">
    <source>
        <dbReference type="EMBL" id="QJP87147.1"/>
    </source>
</evidence>
<gene>
    <name evidence="1" type="ORF">HIR78_03510</name>
</gene>
<reference evidence="1" key="1">
    <citation type="submission" date="2020-04" db="EMBL/GenBank/DDBJ databases">
        <title>Phage recombination drives evolution of spore-forming Bacilli.</title>
        <authorList>
            <person name="Dragos A."/>
            <person name="Kovacs A.T."/>
        </authorList>
    </citation>
    <scope>NUCLEOTIDE SEQUENCE</scope>
    <source>
        <strain evidence="1">168</strain>
    </source>
</reference>
<dbReference type="OrthoDB" id="9811025at2"/>
<dbReference type="EMBL" id="CP052842">
    <property type="protein sequence ID" value="QJP87147.1"/>
    <property type="molecule type" value="Genomic_DNA"/>
</dbReference>
<dbReference type="REBASE" id="388960">
    <property type="entry name" value="R3.Bsu168D2ORF3485P"/>
</dbReference>
<dbReference type="AlphaFoldDB" id="A0A6M3Z828"/>
<dbReference type="InterPro" id="IPR018579">
    <property type="entry name" value="Restrct_endonuc_II_LlaJI"/>
</dbReference>
<keyword evidence="1" id="KW-0540">Nuclease</keyword>
<name>A0A6M3Z828_BACSU</name>
<sequence>MDKSSKFFFEDQKYNKERIVRVLGGNLALLKSKGILYEDSSGDLIFNYVGVISNGRNVIFILPKYCNRHLDEHSKRTLFNKLLKIFKKYSGLNKSRESDYFVSELDSDEVSDFMIADYLLNDFSLNGYYQKKFTEYEIDGEGIIDWSKTVNEITPVFSKGVPYYFSTYNEVVQKDEYHLIVKIHKWALSKYFNDFGVILGFTGLEFDKSCDGMKILDYADFFGSVINKEIVNTYVDRDVKLLKALKTAIDREENQFSKRPTLSLYGTKYFHRVWEEVCKTVFSHVNEYVKKISRPNWINFTDIEVNKEKKTLEPDIIKAFEYRSKEYFLILDAKYYNINFDGKKLEGNPGVEDITKQLLYDKALEKLSRGKTKHNAFLFPSSNSTNTFKVFGSVDFDFLDIAAVTLVYISAEQVYNLYLENKTFSTDDLFKFVSEINKSKKRHSVITSTLYGNMFLFTKRLSDKN</sequence>